<keyword evidence="9 11" id="KW-0411">Iron-sulfur</keyword>
<comment type="cofactor">
    <cofactor evidence="11">
        <name>[4Fe-4S] cluster</name>
        <dbReference type="ChEBI" id="CHEBI:49883"/>
    </cofactor>
    <text evidence="11">Binds 1 or 2 [4Fe-4S] cluster. One cluster is coordinated with 3 cysteines and an exchangeable S-adenosyl-L-methionine.</text>
</comment>
<dbReference type="PANTHER" id="PTHR11918:SF45">
    <property type="entry name" value="THREONYLCARBAMOYLADENOSINE TRNA METHYLTHIOTRANSFERASE"/>
    <property type="match status" value="1"/>
</dbReference>
<sequence length="413" mass="48669">MKVYFESYGCTLNKRDTLYMQAQIENTTNNLEEADVVVINSCIVKQPTETKILYRINQLKKMGKKIVLTGCMVSEPYLKYKELQDISLVNIYNQDRIKEAIERTYKGERVLFLEKKKIYKEFARPLSKARAIIQIQEGCLWRCTYCGTKLARSMFYSYPPKLIKREIEEKLKQGIKIFYLTGPDTATYGKDINYSLADLLKDLIEIEGDFYIRVGMANPTFFLEQIDELIDVFKSNKIFKFFHLPVQSGSNKVLKDMNRPYTIEEYKELIYKLRKHFPLATYVTDIIVGYPTETEEDFEQTLELVREIKFDGINISRFWRRPGTIAWNLKQLDPEIVTNRVKRLKEVFLQGAYERNKLWLNWEGEAIIEEKGKNNTWIAKNEMYKQIIVKGNYEEGQKIKVKIKKARAIDLIA</sequence>
<evidence type="ECO:0000256" key="9">
    <source>
        <dbReference type="ARBA" id="ARBA00023014"/>
    </source>
</evidence>
<evidence type="ECO:0000259" key="12">
    <source>
        <dbReference type="PROSITE" id="PS50926"/>
    </source>
</evidence>
<dbReference type="EnsemblBacteria" id="AAR38863">
    <property type="protein sequence ID" value="AAR38863"/>
    <property type="gene ID" value="NEQ008"/>
</dbReference>
<dbReference type="EC" id="2.8.4.5" evidence="11"/>
<keyword evidence="3 11" id="KW-0004">4Fe-4S</keyword>
<keyword evidence="6 11" id="KW-0819">tRNA processing</keyword>
<dbReference type="CDD" id="cd01335">
    <property type="entry name" value="Radical_SAM"/>
    <property type="match status" value="1"/>
</dbReference>
<dbReference type="InterPro" id="IPR013848">
    <property type="entry name" value="Methylthiotransferase_N"/>
</dbReference>
<evidence type="ECO:0000256" key="8">
    <source>
        <dbReference type="ARBA" id="ARBA00023004"/>
    </source>
</evidence>
<keyword evidence="16" id="KW-1185">Reference proteome</keyword>
<dbReference type="FunFam" id="3.80.30.20:FF:000002">
    <property type="entry name" value="threonylcarbamoyladenosine tRNA methylthiotransferase isoform X2"/>
    <property type="match status" value="1"/>
</dbReference>
<dbReference type="NCBIfam" id="TIGR01578">
    <property type="entry name" value="MiaB-like-B"/>
    <property type="match status" value="1"/>
</dbReference>
<dbReference type="Proteomes" id="UP000000578">
    <property type="component" value="Chromosome"/>
</dbReference>
<name>Q74MF6_NANEQ</name>
<dbReference type="InterPro" id="IPR006638">
    <property type="entry name" value="Elp3/MiaA/NifB-like_rSAM"/>
</dbReference>
<comment type="function">
    <text evidence="1 11">Catalyzes the methylthiolation of N6-threonylcarbamoyladenosine (t(6)A), leading to the formation of 2-methylthio-N6-threonylcarbamoyladenosine (ms(2)t(6)A) at position 37 in tRNAs that read codons beginning with adenine.</text>
</comment>
<dbReference type="Pfam" id="PF00919">
    <property type="entry name" value="UPF0004"/>
    <property type="match status" value="1"/>
</dbReference>
<evidence type="ECO:0000259" key="13">
    <source>
        <dbReference type="PROSITE" id="PS51449"/>
    </source>
</evidence>
<evidence type="ECO:0000256" key="11">
    <source>
        <dbReference type="RuleBase" id="RU368081"/>
    </source>
</evidence>
<dbReference type="KEGG" id="neq:NEQ008"/>
<dbReference type="BioCyc" id="NEQU228908:GJB6-9-MONOMER"/>
<dbReference type="Gene3D" id="3.40.50.12160">
    <property type="entry name" value="Methylthiotransferase, N-terminal domain"/>
    <property type="match status" value="1"/>
</dbReference>
<dbReference type="InterPro" id="IPR023404">
    <property type="entry name" value="rSAM_horseshoe"/>
</dbReference>
<keyword evidence="7 11" id="KW-0479">Metal-binding</keyword>
<dbReference type="PROSITE" id="PS50926">
    <property type="entry name" value="TRAM"/>
    <property type="match status" value="1"/>
</dbReference>
<evidence type="ECO:0000256" key="7">
    <source>
        <dbReference type="ARBA" id="ARBA00022723"/>
    </source>
</evidence>
<dbReference type="InterPro" id="IPR006466">
    <property type="entry name" value="MiaB-like_arc_euk"/>
</dbReference>
<dbReference type="Pfam" id="PF04055">
    <property type="entry name" value="Radical_SAM"/>
    <property type="match status" value="1"/>
</dbReference>
<dbReference type="EMBL" id="AE017199">
    <property type="protein sequence ID" value="AAR38863.1"/>
    <property type="molecule type" value="Genomic_DNA"/>
</dbReference>
<evidence type="ECO:0000256" key="1">
    <source>
        <dbReference type="ARBA" id="ARBA00002399"/>
    </source>
</evidence>
<dbReference type="InterPro" id="IPR005839">
    <property type="entry name" value="Methylthiotransferase"/>
</dbReference>
<organism evidence="15 16">
    <name type="scientific">Nanoarchaeum equitans (strain Kin4-M)</name>
    <dbReference type="NCBI Taxonomy" id="228908"/>
    <lineage>
        <taxon>Archaea</taxon>
        <taxon>Nanobdellota</taxon>
        <taxon>Candidatus Nanoarchaeia</taxon>
        <taxon>Nanoarchaeales</taxon>
        <taxon>Nanoarchaeaceae</taxon>
        <taxon>Nanoarchaeum</taxon>
    </lineage>
</organism>
<dbReference type="PROSITE" id="PS51449">
    <property type="entry name" value="MTTASE_N"/>
    <property type="match status" value="1"/>
</dbReference>
<evidence type="ECO:0000259" key="14">
    <source>
        <dbReference type="PROSITE" id="PS51918"/>
    </source>
</evidence>
<dbReference type="InterPro" id="IPR002792">
    <property type="entry name" value="TRAM_dom"/>
</dbReference>
<dbReference type="AlphaFoldDB" id="Q74MF6"/>
<dbReference type="SFLD" id="SFLDG01082">
    <property type="entry name" value="B12-binding_domain_containing"/>
    <property type="match status" value="1"/>
</dbReference>
<dbReference type="STRING" id="228908.NEQ008"/>
<evidence type="ECO:0000256" key="6">
    <source>
        <dbReference type="ARBA" id="ARBA00022694"/>
    </source>
</evidence>
<dbReference type="PROSITE" id="PS51918">
    <property type="entry name" value="RADICAL_SAM"/>
    <property type="match status" value="1"/>
</dbReference>
<dbReference type="GO" id="GO:0051539">
    <property type="term" value="F:4 iron, 4 sulfur cluster binding"/>
    <property type="evidence" value="ECO:0007669"/>
    <property type="project" value="UniProtKB-UniRule"/>
</dbReference>
<keyword evidence="8 11" id="KW-0408">Iron</keyword>
<evidence type="ECO:0000313" key="16">
    <source>
        <dbReference type="Proteomes" id="UP000000578"/>
    </source>
</evidence>
<dbReference type="Gene3D" id="3.80.30.20">
    <property type="entry name" value="tm_1862 like domain"/>
    <property type="match status" value="1"/>
</dbReference>
<dbReference type="PANTHER" id="PTHR11918">
    <property type="entry name" value="RADICAL SAM PROTEINS"/>
    <property type="match status" value="1"/>
</dbReference>
<comment type="similarity">
    <text evidence="2 11">Belongs to the methylthiotransferase family. CDKAL1 subfamily.</text>
</comment>
<evidence type="ECO:0000313" key="15">
    <source>
        <dbReference type="EMBL" id="AAR38863.1"/>
    </source>
</evidence>
<comment type="catalytic activity">
    <reaction evidence="10 11">
        <text>N(6)-L-threonylcarbamoyladenosine(37) in tRNA + (sulfur carrier)-SH + AH2 + 2 S-adenosyl-L-methionine = 2-methylsulfanyl-N(6)-L-threonylcarbamoyladenosine(37) in tRNA + (sulfur carrier)-H + 5'-deoxyadenosine + L-methionine + A + S-adenosyl-L-homocysteine + 2 H(+)</text>
        <dbReference type="Rhea" id="RHEA:37075"/>
        <dbReference type="Rhea" id="RHEA-COMP:10163"/>
        <dbReference type="Rhea" id="RHEA-COMP:11092"/>
        <dbReference type="Rhea" id="RHEA-COMP:14737"/>
        <dbReference type="Rhea" id="RHEA-COMP:14739"/>
        <dbReference type="ChEBI" id="CHEBI:13193"/>
        <dbReference type="ChEBI" id="CHEBI:15378"/>
        <dbReference type="ChEBI" id="CHEBI:17319"/>
        <dbReference type="ChEBI" id="CHEBI:17499"/>
        <dbReference type="ChEBI" id="CHEBI:29917"/>
        <dbReference type="ChEBI" id="CHEBI:57844"/>
        <dbReference type="ChEBI" id="CHEBI:57856"/>
        <dbReference type="ChEBI" id="CHEBI:59789"/>
        <dbReference type="ChEBI" id="CHEBI:64428"/>
        <dbReference type="ChEBI" id="CHEBI:74418"/>
        <dbReference type="ChEBI" id="CHEBI:74420"/>
        <dbReference type="EC" id="2.8.4.5"/>
    </reaction>
</comment>
<dbReference type="InterPro" id="IPR058240">
    <property type="entry name" value="rSAM_sf"/>
</dbReference>
<dbReference type="HOGENOM" id="CLU_018697_4_2_2"/>
<dbReference type="SFLD" id="SFLDS00029">
    <property type="entry name" value="Radical_SAM"/>
    <property type="match status" value="1"/>
</dbReference>
<feature type="domain" description="MTTase N-terminal" evidence="13">
    <location>
        <begin position="1"/>
        <end position="106"/>
    </location>
</feature>
<evidence type="ECO:0000256" key="2">
    <source>
        <dbReference type="ARBA" id="ARBA00008616"/>
    </source>
</evidence>
<feature type="domain" description="Radical SAM core" evidence="14">
    <location>
        <begin position="125"/>
        <end position="354"/>
    </location>
</feature>
<dbReference type="InterPro" id="IPR038135">
    <property type="entry name" value="Methylthiotransferase_N_sf"/>
</dbReference>
<dbReference type="GO" id="GO:0046872">
    <property type="term" value="F:metal ion binding"/>
    <property type="evidence" value="ECO:0007669"/>
    <property type="project" value="UniProtKB-UniRule"/>
</dbReference>
<protein>
    <recommendedName>
        <fullName evidence="11">tRNA-t(6)A37 methylthiotransferase</fullName>
        <ecNumber evidence="11">2.8.4.5</ecNumber>
    </recommendedName>
</protein>
<dbReference type="InterPro" id="IPR007197">
    <property type="entry name" value="rSAM"/>
</dbReference>
<dbReference type="NCBIfam" id="TIGR00089">
    <property type="entry name" value="MiaB/RimO family radical SAM methylthiotransferase"/>
    <property type="match status" value="1"/>
</dbReference>
<keyword evidence="4 11" id="KW-0808">Transferase</keyword>
<evidence type="ECO:0000256" key="3">
    <source>
        <dbReference type="ARBA" id="ARBA00022485"/>
    </source>
</evidence>
<dbReference type="SMART" id="SM00729">
    <property type="entry name" value="Elp3"/>
    <property type="match status" value="1"/>
</dbReference>
<reference evidence="15 16" key="1">
    <citation type="journal article" date="2003" name="Proc. Natl. Acad. Sci. U.S.A.">
        <title>The genome of Nanoarchaeum equitans: insights into early archaeal evolution and derived parasitism.</title>
        <authorList>
            <person name="Waters E."/>
            <person name="Hohn M.J."/>
            <person name="Ahel I."/>
            <person name="Graham D.E."/>
            <person name="Adams M.D."/>
            <person name="Barnstead M."/>
            <person name="Beeson K.Y."/>
            <person name="Bibbs L."/>
            <person name="Bolanos R."/>
            <person name="Keller M."/>
            <person name="Kretz K."/>
            <person name="Lin X."/>
            <person name="Mathur E."/>
            <person name="Ni J."/>
            <person name="Podar M."/>
            <person name="Richardson T."/>
            <person name="Sutton G.G."/>
            <person name="Simon M."/>
            <person name="Soll D."/>
            <person name="Stetter K.O."/>
            <person name="Short J.M."/>
            <person name="Noordewier M."/>
        </authorList>
    </citation>
    <scope>NUCLEOTIDE SEQUENCE [LARGE SCALE GENOMIC DNA]</scope>
    <source>
        <strain evidence="15 16">Kin4-M</strain>
    </source>
</reference>
<accession>Q74MF6</accession>
<dbReference type="SUPFAM" id="SSF102114">
    <property type="entry name" value="Radical SAM enzymes"/>
    <property type="match status" value="1"/>
</dbReference>
<dbReference type="GO" id="GO:0035598">
    <property type="term" value="F:tRNA (N(6)-L-threonylcarbamoyladenosine(37)-C(2))-methylthiotransferase activity"/>
    <property type="evidence" value="ECO:0007669"/>
    <property type="project" value="UniProtKB-UniRule"/>
</dbReference>
<evidence type="ECO:0000256" key="10">
    <source>
        <dbReference type="ARBA" id="ARBA00051661"/>
    </source>
</evidence>
<dbReference type="Pfam" id="PF01938">
    <property type="entry name" value="TRAM"/>
    <property type="match status" value="1"/>
</dbReference>
<feature type="domain" description="TRAM" evidence="12">
    <location>
        <begin position="357"/>
        <end position="413"/>
    </location>
</feature>
<evidence type="ECO:0000256" key="5">
    <source>
        <dbReference type="ARBA" id="ARBA00022691"/>
    </source>
</evidence>
<keyword evidence="5 11" id="KW-0949">S-adenosyl-L-methionine</keyword>
<gene>
    <name evidence="15" type="ordered locus">NEQ008</name>
</gene>
<evidence type="ECO:0000256" key="4">
    <source>
        <dbReference type="ARBA" id="ARBA00022679"/>
    </source>
</evidence>
<proteinExistence type="inferred from homology"/>